<dbReference type="PANTHER" id="PTHR36180">
    <property type="entry name" value="DNA-BINDING PROTEIN-RELATED-RELATED"/>
    <property type="match status" value="1"/>
</dbReference>
<accession>A0A0Q0CYD4</accession>
<name>A0A0Q0CYD4_9PSED</name>
<gene>
    <name evidence="2" type="ORF">ALO52_01208</name>
</gene>
<dbReference type="InterPro" id="IPR003497">
    <property type="entry name" value="BRO_N_domain"/>
</dbReference>
<reference evidence="2 3" key="1">
    <citation type="submission" date="2015-09" db="EMBL/GenBank/DDBJ databases">
        <title>Genome announcement of multiple Pseudomonas syringae strains.</title>
        <authorList>
            <person name="Thakur S."/>
            <person name="Wang P.W."/>
            <person name="Gong Y."/>
            <person name="Weir B.S."/>
            <person name="Guttman D.S."/>
        </authorList>
    </citation>
    <scope>NUCLEOTIDE SEQUENCE [LARGE SCALE GENOMIC DNA]</scope>
    <source>
        <strain evidence="2 3">ICMP3956</strain>
    </source>
</reference>
<dbReference type="SMART" id="SM01040">
    <property type="entry name" value="Bro-N"/>
    <property type="match status" value="1"/>
</dbReference>
<dbReference type="Proteomes" id="UP000050562">
    <property type="component" value="Unassembled WGS sequence"/>
</dbReference>
<dbReference type="PANTHER" id="PTHR36180:SF2">
    <property type="entry name" value="BRO FAMILY PROTEIN"/>
    <property type="match status" value="1"/>
</dbReference>
<dbReference type="AlphaFoldDB" id="A0A0Q0CYD4"/>
<dbReference type="RefSeq" id="WP_081021856.1">
    <property type="nucleotide sequence ID" value="NZ_LJRC01000245.1"/>
</dbReference>
<evidence type="ECO:0000313" key="3">
    <source>
        <dbReference type="Proteomes" id="UP000050562"/>
    </source>
</evidence>
<dbReference type="PATRIC" id="fig|251707.3.peg.1565"/>
<organism evidence="2 3">
    <name type="scientific">Pseudomonas syringae pv. primulae</name>
    <dbReference type="NCBI Taxonomy" id="251707"/>
    <lineage>
        <taxon>Bacteria</taxon>
        <taxon>Pseudomonadati</taxon>
        <taxon>Pseudomonadota</taxon>
        <taxon>Gammaproteobacteria</taxon>
        <taxon>Pseudomonadales</taxon>
        <taxon>Pseudomonadaceae</taxon>
        <taxon>Pseudomonas</taxon>
    </lineage>
</organism>
<proteinExistence type="predicted"/>
<dbReference type="PROSITE" id="PS51750">
    <property type="entry name" value="BRO_N"/>
    <property type="match status" value="1"/>
</dbReference>
<feature type="domain" description="Bro-N" evidence="1">
    <location>
        <begin position="7"/>
        <end position="111"/>
    </location>
</feature>
<evidence type="ECO:0000313" key="2">
    <source>
        <dbReference type="EMBL" id="KPY31919.1"/>
    </source>
</evidence>
<dbReference type="EMBL" id="LJRC01000245">
    <property type="protein sequence ID" value="KPY31919.1"/>
    <property type="molecule type" value="Genomic_DNA"/>
</dbReference>
<sequence length="172" mass="19971">MNTSTDAAHIPTLFTRHKAHLHAIRLQDQTWFCARDLGILMGMFLDEFRARKLAPDQRKTLCLQRYGEAQETLMVSESGAYALLVYHHAPHNGPLREWLEHHVVSTLRDMQQPPESQRPTLGLLQWPGVSLSLLNWQDESWIRVRDMPEILLEQSRQGGGKTASWWRRLRAL</sequence>
<comment type="caution">
    <text evidence="2">The sequence shown here is derived from an EMBL/GenBank/DDBJ whole genome shotgun (WGS) entry which is preliminary data.</text>
</comment>
<protein>
    <recommendedName>
        <fullName evidence="1">Bro-N domain-containing protein</fullName>
    </recommendedName>
</protein>
<evidence type="ECO:0000259" key="1">
    <source>
        <dbReference type="PROSITE" id="PS51750"/>
    </source>
</evidence>
<dbReference type="Pfam" id="PF02498">
    <property type="entry name" value="Bro-N"/>
    <property type="match status" value="1"/>
</dbReference>